<sequence length="587" mass="65777">MPELNEDQKEYLRKSLLRDDSAAAEVLKGSLTWEKNNTITRDLSELAMDKEAHALLTRLQCTRSTVDSSQIIEKLLQMAGTDCERNNSDPYGDGDQSLVETSEGHRQILRQLFANGGDILHWLMEYRQQQRPTKNNSNKKRMSPLAWNCIKGDYRAVEQELKKAKKLMEQRFTSMRLSPLLLAISMSKHAPVIQTCTGTPVHEMKHVEVVRVLLLYGARPNAKDVTGKTACHYGAGGCATKDTLSMCDMCVTATKTCYLVGKKVTLQGLSKEAYNGMQGTLGGFVVDTERRVFHPLEEPTKEMAVKPENVFLAKKNKKKKQNVCITDKSLQATNLVDDRDRIGSISLHEVVISNRDDVALFLLTRSSTCLDVAECAGTSPRKMALQPLMGSQVNQVVRNHIRGEVRKQERKERKKESCGNCGKTARDVGKKDLHLCTKCLDALYCCKECQLSHWKRQHKKDCAKQEQELGLLVGDAAQVPEGVASFNHVTQQGVSLSGLYKPPNGCKRNENFWVKVQSNGIDRNILIYDETRTCHFSLAPGTMGHKELGASVSADPAFMGRKSYFCARFNGEGMFVVFHHTSTVKKW</sequence>
<accession>A0A9N8DR93</accession>
<evidence type="ECO:0000259" key="7">
    <source>
        <dbReference type="PROSITE" id="PS50865"/>
    </source>
</evidence>
<keyword evidence="9" id="KW-1185">Reference proteome</keyword>
<keyword evidence="5" id="KW-0040">ANK repeat</keyword>
<dbReference type="SUPFAM" id="SSF144232">
    <property type="entry name" value="HIT/MYND zinc finger-like"/>
    <property type="match status" value="1"/>
</dbReference>
<dbReference type="PROSITE" id="PS50865">
    <property type="entry name" value="ZF_MYND_2"/>
    <property type="match status" value="1"/>
</dbReference>
<dbReference type="Pfam" id="PF01753">
    <property type="entry name" value="zf-MYND"/>
    <property type="match status" value="1"/>
</dbReference>
<dbReference type="InterPro" id="IPR002893">
    <property type="entry name" value="Znf_MYND"/>
</dbReference>
<keyword evidence="3 6" id="KW-0863">Zinc-finger</keyword>
<dbReference type="Gene3D" id="6.10.140.2220">
    <property type="match status" value="1"/>
</dbReference>
<dbReference type="Proteomes" id="UP001153069">
    <property type="component" value="Unassembled WGS sequence"/>
</dbReference>
<feature type="domain" description="MYND-type" evidence="7">
    <location>
        <begin position="418"/>
        <end position="462"/>
    </location>
</feature>
<dbReference type="PANTHER" id="PTHR24201">
    <property type="entry name" value="ANK_REP_REGION DOMAIN-CONTAINING PROTEIN"/>
    <property type="match status" value="1"/>
</dbReference>
<keyword evidence="2" id="KW-0677">Repeat</keyword>
<protein>
    <recommendedName>
        <fullName evidence="7">MYND-type domain-containing protein</fullName>
    </recommendedName>
</protein>
<dbReference type="AlphaFoldDB" id="A0A9N8DR93"/>
<comment type="caution">
    <text evidence="8">The sequence shown here is derived from an EMBL/GenBank/DDBJ whole genome shotgun (WGS) entry which is preliminary data.</text>
</comment>
<organism evidence="8 9">
    <name type="scientific">Seminavis robusta</name>
    <dbReference type="NCBI Taxonomy" id="568900"/>
    <lineage>
        <taxon>Eukaryota</taxon>
        <taxon>Sar</taxon>
        <taxon>Stramenopiles</taxon>
        <taxon>Ochrophyta</taxon>
        <taxon>Bacillariophyta</taxon>
        <taxon>Bacillariophyceae</taxon>
        <taxon>Bacillariophycidae</taxon>
        <taxon>Naviculales</taxon>
        <taxon>Naviculaceae</taxon>
        <taxon>Seminavis</taxon>
    </lineage>
</organism>
<evidence type="ECO:0000256" key="2">
    <source>
        <dbReference type="ARBA" id="ARBA00022737"/>
    </source>
</evidence>
<evidence type="ECO:0000256" key="1">
    <source>
        <dbReference type="ARBA" id="ARBA00022723"/>
    </source>
</evidence>
<dbReference type="OrthoDB" id="194358at2759"/>
<dbReference type="PROSITE" id="PS01360">
    <property type="entry name" value="ZF_MYND_1"/>
    <property type="match status" value="1"/>
</dbReference>
<proteinExistence type="predicted"/>
<dbReference type="SUPFAM" id="SSF48403">
    <property type="entry name" value="Ankyrin repeat"/>
    <property type="match status" value="1"/>
</dbReference>
<reference evidence="8" key="1">
    <citation type="submission" date="2020-06" db="EMBL/GenBank/DDBJ databases">
        <authorList>
            <consortium name="Plant Systems Biology data submission"/>
        </authorList>
    </citation>
    <scope>NUCLEOTIDE SEQUENCE</scope>
    <source>
        <strain evidence="8">D6</strain>
    </source>
</reference>
<dbReference type="GO" id="GO:0008270">
    <property type="term" value="F:zinc ion binding"/>
    <property type="evidence" value="ECO:0007669"/>
    <property type="project" value="UniProtKB-KW"/>
</dbReference>
<name>A0A9N8DR93_9STRA</name>
<evidence type="ECO:0000313" key="9">
    <source>
        <dbReference type="Proteomes" id="UP001153069"/>
    </source>
</evidence>
<dbReference type="InterPro" id="IPR036770">
    <property type="entry name" value="Ankyrin_rpt-contain_sf"/>
</dbReference>
<dbReference type="EMBL" id="CAICTM010000312">
    <property type="protein sequence ID" value="CAB9507617.1"/>
    <property type="molecule type" value="Genomic_DNA"/>
</dbReference>
<gene>
    <name evidence="8" type="ORF">SEMRO_313_G114880.1</name>
</gene>
<evidence type="ECO:0000313" key="8">
    <source>
        <dbReference type="EMBL" id="CAB9507617.1"/>
    </source>
</evidence>
<dbReference type="Gene3D" id="1.25.40.20">
    <property type="entry name" value="Ankyrin repeat-containing domain"/>
    <property type="match status" value="1"/>
</dbReference>
<dbReference type="InterPro" id="IPR050776">
    <property type="entry name" value="Ank_Repeat/CDKN_Inhibitor"/>
</dbReference>
<keyword evidence="1" id="KW-0479">Metal-binding</keyword>
<evidence type="ECO:0000256" key="6">
    <source>
        <dbReference type="PROSITE-ProRule" id="PRU00134"/>
    </source>
</evidence>
<evidence type="ECO:0000256" key="4">
    <source>
        <dbReference type="ARBA" id="ARBA00022833"/>
    </source>
</evidence>
<keyword evidence="4" id="KW-0862">Zinc</keyword>
<evidence type="ECO:0000256" key="5">
    <source>
        <dbReference type="ARBA" id="ARBA00023043"/>
    </source>
</evidence>
<evidence type="ECO:0000256" key="3">
    <source>
        <dbReference type="ARBA" id="ARBA00022771"/>
    </source>
</evidence>